<proteinExistence type="predicted"/>
<gene>
    <name evidence="2" type="ORF">BDB_60072</name>
</gene>
<dbReference type="EMBL" id="FR854062">
    <property type="protein sequence ID" value="CCA79463.1"/>
    <property type="molecule type" value="Genomic_DNA"/>
</dbReference>
<reference evidence="2" key="2">
    <citation type="submission" date="2011-04" db="EMBL/GenBank/DDBJ databases">
        <authorList>
            <person name="Genoscope - CEA"/>
        </authorList>
    </citation>
    <scope>NUCLEOTIDE SEQUENCE</scope>
    <source>
        <strain evidence="2">R229</strain>
    </source>
</reference>
<dbReference type="AlphaFoldDB" id="G2ZKA0"/>
<reference evidence="2" key="1">
    <citation type="journal article" date="2011" name="PLoS ONE">
        <title>Ralstonia syzygii, the Blood Disease Bacterium and some Asian R. solanacearum strains form a single genomic species despite divergent lifestyles.</title>
        <authorList>
            <person name="Remenant B."/>
            <person name="de Cambiaire J.C."/>
            <person name="Cellier G."/>
            <person name="Jacobs J.M."/>
            <person name="Mangenot S."/>
            <person name="Barbe V."/>
            <person name="Lajus A."/>
            <person name="Vallenet D."/>
            <person name="Medigue C."/>
            <person name="Fegan M."/>
            <person name="Allen C."/>
            <person name="Prior P."/>
        </authorList>
    </citation>
    <scope>NUCLEOTIDE SEQUENCE</scope>
    <source>
        <strain evidence="2">R229</strain>
    </source>
</reference>
<feature type="region of interest" description="Disordered" evidence="1">
    <location>
        <begin position="46"/>
        <end position="68"/>
    </location>
</feature>
<accession>G2ZKA0</accession>
<evidence type="ECO:0000313" key="2">
    <source>
        <dbReference type="EMBL" id="CCA79463.1"/>
    </source>
</evidence>
<name>G2ZKA0_9RALS</name>
<organism evidence="2">
    <name type="scientific">blood disease bacterium R229</name>
    <dbReference type="NCBI Taxonomy" id="741978"/>
    <lineage>
        <taxon>Bacteria</taxon>
        <taxon>Pseudomonadati</taxon>
        <taxon>Pseudomonadota</taxon>
        <taxon>Betaproteobacteria</taxon>
        <taxon>Burkholderiales</taxon>
        <taxon>Burkholderiaceae</taxon>
        <taxon>Ralstonia</taxon>
        <taxon>Ralstonia solanacearum species complex</taxon>
    </lineage>
</organism>
<feature type="compositionally biased region" description="Basic residues" evidence="1">
    <location>
        <begin position="50"/>
        <end position="62"/>
    </location>
</feature>
<sequence length="68" mass="7107">MTHVIDATVGVAGSPTSWPPARWLTAKPATLDAGVNAVRAPRQVASLSVGRRRHGATGRARLRGGPIR</sequence>
<protein>
    <submittedName>
        <fullName evidence="2">Hypothethical protein</fullName>
    </submittedName>
</protein>
<evidence type="ECO:0000256" key="1">
    <source>
        <dbReference type="SAM" id="MobiDB-lite"/>
    </source>
</evidence>